<keyword evidence="2" id="KW-1185">Reference proteome</keyword>
<proteinExistence type="predicted"/>
<evidence type="ECO:0000313" key="1">
    <source>
        <dbReference type="EMBL" id="KAK1867699.1"/>
    </source>
</evidence>
<name>A0ACC3CCN8_PYRYE</name>
<dbReference type="Proteomes" id="UP000798662">
    <property type="component" value="Chromosome 3"/>
</dbReference>
<comment type="caution">
    <text evidence="1">The sequence shown here is derived from an EMBL/GenBank/DDBJ whole genome shotgun (WGS) entry which is preliminary data.</text>
</comment>
<evidence type="ECO:0000313" key="2">
    <source>
        <dbReference type="Proteomes" id="UP000798662"/>
    </source>
</evidence>
<accession>A0ACC3CCN8</accession>
<dbReference type="EMBL" id="CM020620">
    <property type="protein sequence ID" value="KAK1867699.1"/>
    <property type="molecule type" value="Genomic_DNA"/>
</dbReference>
<gene>
    <name evidence="1" type="ORF">I4F81_010204</name>
</gene>
<sequence>MSESFLTAAFEREVQTVYYPHLKRQAYVFGPLGALPALSLRLHRGLRRDNQQPPGPLEYILAELGGLRDKRRDTPVYFVFYSEVWKPVIIKPSKNPHKLACCFSSGCLTQPYGCIHAKRVNSEREIEAAESSAAVAAFIEDSQIGVDGIYMGSDDSDDGGPPDEASAYGKSPPGRGHPSALAEAPTVAAVAEVLSSLVSVLSPLPTTGGAAHTVAAPVATPSMSSAAAVATPSERTTPPQAVTPTEPASRPNGHSALKAALGFSLASHPYASGRQDAAAWQRLSAAAAPESNVAHAGQGQESPAGRSPLEWVAAGVTRPAAVRPSSKAAVVAAAALPGMASLLHPEPSMESPLERTAEALFPLAEAGAAVAPPAKATVAAVTPPPDMTALLHPEPSMESPLERAAEALFPVAEVGTVVGPRSAVDLPAKATVTAVTAAPDMAALLQPEPSMTSPLERAAAGLFSPPVATTPVAQGAAVAAVAGEARGGGAAPRAGRRSIAPPLWLMALGSTATLGLLLVITRYPAVLVIAGGVASVLVFLFPPDTTDA</sequence>
<reference evidence="1" key="1">
    <citation type="submission" date="2019-11" db="EMBL/GenBank/DDBJ databases">
        <title>Nori genome reveals adaptations in red seaweeds to the harsh intertidal environment.</title>
        <authorList>
            <person name="Wang D."/>
            <person name="Mao Y."/>
        </authorList>
    </citation>
    <scope>NUCLEOTIDE SEQUENCE</scope>
    <source>
        <tissue evidence="1">Gametophyte</tissue>
    </source>
</reference>
<organism evidence="1 2">
    <name type="scientific">Pyropia yezoensis</name>
    <name type="common">Susabi-nori</name>
    <name type="synonym">Porphyra yezoensis</name>
    <dbReference type="NCBI Taxonomy" id="2788"/>
    <lineage>
        <taxon>Eukaryota</taxon>
        <taxon>Rhodophyta</taxon>
        <taxon>Bangiophyceae</taxon>
        <taxon>Bangiales</taxon>
        <taxon>Bangiaceae</taxon>
        <taxon>Pyropia</taxon>
    </lineage>
</organism>
<protein>
    <submittedName>
        <fullName evidence="1">Uncharacterized protein</fullName>
    </submittedName>
</protein>